<dbReference type="InterPro" id="IPR001789">
    <property type="entry name" value="Sig_transdc_resp-reg_receiver"/>
</dbReference>
<organism evidence="12 13">
    <name type="scientific">Candidatus Burkholderia verschuerenii</name>
    <dbReference type="NCBI Taxonomy" id="242163"/>
    <lineage>
        <taxon>Bacteria</taxon>
        <taxon>Pseudomonadati</taxon>
        <taxon>Pseudomonadota</taxon>
        <taxon>Betaproteobacteria</taxon>
        <taxon>Burkholderiales</taxon>
        <taxon>Burkholderiaceae</taxon>
        <taxon>Burkholderia</taxon>
    </lineage>
</organism>
<dbReference type="PANTHER" id="PTHR48111">
    <property type="entry name" value="REGULATOR OF RPOS"/>
    <property type="match status" value="1"/>
</dbReference>
<accession>A0A0L0M2R6</accession>
<evidence type="ECO:0000256" key="2">
    <source>
        <dbReference type="ARBA" id="ARBA00022490"/>
    </source>
</evidence>
<evidence type="ECO:0000313" key="12">
    <source>
        <dbReference type="EMBL" id="KND56957.1"/>
    </source>
</evidence>
<dbReference type="PROSITE" id="PS51755">
    <property type="entry name" value="OMPR_PHOB"/>
    <property type="match status" value="1"/>
</dbReference>
<evidence type="ECO:0000256" key="4">
    <source>
        <dbReference type="ARBA" id="ARBA00023012"/>
    </source>
</evidence>
<dbReference type="SUPFAM" id="SSF46894">
    <property type="entry name" value="C-terminal effector domain of the bipartite response regulators"/>
    <property type="match status" value="1"/>
</dbReference>
<feature type="DNA-binding region" description="OmpR/PhoB-type" evidence="9">
    <location>
        <begin position="100"/>
        <end position="195"/>
    </location>
</feature>
<dbReference type="PATRIC" id="fig|242163.4.peg.4170"/>
<keyword evidence="3" id="KW-0597">Phosphoprotein</keyword>
<dbReference type="RefSeq" id="WP_050456029.1">
    <property type="nucleotide sequence ID" value="NZ_LFJJ01000295.1"/>
</dbReference>
<keyword evidence="5" id="KW-0805">Transcription regulation</keyword>
<name>A0A0L0M2R6_9BURK</name>
<gene>
    <name evidence="12" type="ORF">BVER_02706c</name>
</gene>
<evidence type="ECO:0000256" key="8">
    <source>
        <dbReference type="PROSITE-ProRule" id="PRU00169"/>
    </source>
</evidence>
<dbReference type="Gene3D" id="3.40.50.2300">
    <property type="match status" value="1"/>
</dbReference>
<comment type="subcellular location">
    <subcellularLocation>
        <location evidence="1">Cytoplasm</location>
    </subcellularLocation>
</comment>
<dbReference type="GO" id="GO:0006355">
    <property type="term" value="P:regulation of DNA-templated transcription"/>
    <property type="evidence" value="ECO:0007669"/>
    <property type="project" value="InterPro"/>
</dbReference>
<dbReference type="InterPro" id="IPR036388">
    <property type="entry name" value="WH-like_DNA-bd_sf"/>
</dbReference>
<dbReference type="SMART" id="SM00862">
    <property type="entry name" value="Trans_reg_C"/>
    <property type="match status" value="1"/>
</dbReference>
<evidence type="ECO:0000256" key="6">
    <source>
        <dbReference type="ARBA" id="ARBA00023125"/>
    </source>
</evidence>
<evidence type="ECO:0000256" key="9">
    <source>
        <dbReference type="PROSITE-ProRule" id="PRU01091"/>
    </source>
</evidence>
<dbReference type="Gene3D" id="1.10.10.10">
    <property type="entry name" value="Winged helix-like DNA-binding domain superfamily/Winged helix DNA-binding domain"/>
    <property type="match status" value="1"/>
</dbReference>
<dbReference type="InterPro" id="IPR039420">
    <property type="entry name" value="WalR-like"/>
</dbReference>
<dbReference type="AlphaFoldDB" id="A0A0L0M2R6"/>
<evidence type="ECO:0000256" key="3">
    <source>
        <dbReference type="ARBA" id="ARBA00022553"/>
    </source>
</evidence>
<keyword evidence="7" id="KW-0804">Transcription</keyword>
<keyword evidence="6 9" id="KW-0238">DNA-binding</keyword>
<dbReference type="GO" id="GO:0032993">
    <property type="term" value="C:protein-DNA complex"/>
    <property type="evidence" value="ECO:0007669"/>
    <property type="project" value="TreeGrafter"/>
</dbReference>
<dbReference type="SUPFAM" id="SSF52172">
    <property type="entry name" value="CheY-like"/>
    <property type="match status" value="1"/>
</dbReference>
<reference evidence="13" key="1">
    <citation type="submission" date="2015-06" db="EMBL/GenBank/DDBJ databases">
        <title>Comparative genomics of Burkholderia leaf nodule symbionts.</title>
        <authorList>
            <person name="Carlier A."/>
            <person name="Eberl L."/>
            <person name="Pinto-Carbo M."/>
        </authorList>
    </citation>
    <scope>NUCLEOTIDE SEQUENCE [LARGE SCALE GENOMIC DNA]</scope>
    <source>
        <strain evidence="13">UZHbot4</strain>
    </source>
</reference>
<evidence type="ECO:0000256" key="7">
    <source>
        <dbReference type="ARBA" id="ARBA00023163"/>
    </source>
</evidence>
<dbReference type="InterPro" id="IPR001867">
    <property type="entry name" value="OmpR/PhoB-type_DNA-bd"/>
</dbReference>
<dbReference type="Pfam" id="PF00486">
    <property type="entry name" value="Trans_reg_C"/>
    <property type="match status" value="1"/>
</dbReference>
<proteinExistence type="predicted"/>
<protein>
    <submittedName>
        <fullName evidence="12">Two-component system response regulator QseB</fullName>
    </submittedName>
</protein>
<feature type="domain" description="OmpR/PhoB-type" evidence="11">
    <location>
        <begin position="100"/>
        <end position="195"/>
    </location>
</feature>
<dbReference type="InterPro" id="IPR016032">
    <property type="entry name" value="Sig_transdc_resp-reg_C-effctor"/>
</dbReference>
<dbReference type="GO" id="GO:0005829">
    <property type="term" value="C:cytosol"/>
    <property type="evidence" value="ECO:0007669"/>
    <property type="project" value="TreeGrafter"/>
</dbReference>
<sequence>MFFDNLELDTARPDESKLLSQYDAVLLKAGDHELDIFDLISAIRRQSDGITVIVLSPRGPASQCIKWLDAGADDCLQRPFRSEELEARIKAVIRRRALRSDAIEERYRSWLYREAQAVFNRTLTASLTTREYAVLDALMADPSVIVSKQRIEQAVYGSDEQMNSNVVEILIHSLRKKLGNSTIKNVRGVGWTLTLWPEYPDRSVSVCSKAEITKL</sequence>
<evidence type="ECO:0000259" key="10">
    <source>
        <dbReference type="PROSITE" id="PS50110"/>
    </source>
</evidence>
<comment type="caution">
    <text evidence="8">Lacks conserved residue(s) required for the propagation of feature annotation.</text>
</comment>
<comment type="caution">
    <text evidence="12">The sequence shown here is derived from an EMBL/GenBank/DDBJ whole genome shotgun (WGS) entry which is preliminary data.</text>
</comment>
<keyword evidence="4" id="KW-0902">Two-component regulatory system</keyword>
<dbReference type="PROSITE" id="PS50110">
    <property type="entry name" value="RESPONSE_REGULATORY"/>
    <property type="match status" value="1"/>
</dbReference>
<dbReference type="CDD" id="cd00383">
    <property type="entry name" value="trans_reg_C"/>
    <property type="match status" value="1"/>
</dbReference>
<dbReference type="InterPro" id="IPR011006">
    <property type="entry name" value="CheY-like_superfamily"/>
</dbReference>
<dbReference type="Proteomes" id="UP000036959">
    <property type="component" value="Unassembled WGS sequence"/>
</dbReference>
<dbReference type="GO" id="GO:0000156">
    <property type="term" value="F:phosphorelay response regulator activity"/>
    <property type="evidence" value="ECO:0007669"/>
    <property type="project" value="TreeGrafter"/>
</dbReference>
<dbReference type="PANTHER" id="PTHR48111:SF35">
    <property type="entry name" value="TRANSCRIPTIONAL REGULATORY PROTEIN QSEB"/>
    <property type="match status" value="1"/>
</dbReference>
<dbReference type="EMBL" id="LFJJ01000295">
    <property type="protein sequence ID" value="KND56957.1"/>
    <property type="molecule type" value="Genomic_DNA"/>
</dbReference>
<evidence type="ECO:0000256" key="5">
    <source>
        <dbReference type="ARBA" id="ARBA00023015"/>
    </source>
</evidence>
<evidence type="ECO:0000256" key="1">
    <source>
        <dbReference type="ARBA" id="ARBA00004496"/>
    </source>
</evidence>
<evidence type="ECO:0000313" key="13">
    <source>
        <dbReference type="Proteomes" id="UP000036959"/>
    </source>
</evidence>
<keyword evidence="13" id="KW-1185">Reference proteome</keyword>
<keyword evidence="2" id="KW-0963">Cytoplasm</keyword>
<evidence type="ECO:0000259" key="11">
    <source>
        <dbReference type="PROSITE" id="PS51755"/>
    </source>
</evidence>
<dbReference type="OrthoDB" id="9802426at2"/>
<feature type="domain" description="Response regulatory" evidence="10">
    <location>
        <begin position="1"/>
        <end position="93"/>
    </location>
</feature>
<dbReference type="GO" id="GO:0000976">
    <property type="term" value="F:transcription cis-regulatory region binding"/>
    <property type="evidence" value="ECO:0007669"/>
    <property type="project" value="TreeGrafter"/>
</dbReference>